<proteinExistence type="predicted"/>
<name>A0A7W4K8S5_9PROT</name>
<feature type="transmembrane region" description="Helical" evidence="1">
    <location>
        <begin position="114"/>
        <end position="137"/>
    </location>
</feature>
<gene>
    <name evidence="2" type="ORF">HLH28_12735</name>
</gene>
<dbReference type="AlphaFoldDB" id="A0A7W4K8S5"/>
<protein>
    <submittedName>
        <fullName evidence="2">Uncharacterized protein</fullName>
    </submittedName>
</protein>
<evidence type="ECO:0000256" key="1">
    <source>
        <dbReference type="SAM" id="Phobius"/>
    </source>
</evidence>
<keyword evidence="1" id="KW-0812">Transmembrane</keyword>
<comment type="caution">
    <text evidence="2">The sequence shown here is derived from an EMBL/GenBank/DDBJ whole genome shotgun (WGS) entry which is preliminary data.</text>
</comment>
<evidence type="ECO:0000313" key="3">
    <source>
        <dbReference type="Proteomes" id="UP000578030"/>
    </source>
</evidence>
<evidence type="ECO:0000313" key="2">
    <source>
        <dbReference type="EMBL" id="MBB2202426.1"/>
    </source>
</evidence>
<organism evidence="2 3">
    <name type="scientific">Gluconacetobacter tumulisoli</name>
    <dbReference type="NCBI Taxonomy" id="1286189"/>
    <lineage>
        <taxon>Bacteria</taxon>
        <taxon>Pseudomonadati</taxon>
        <taxon>Pseudomonadota</taxon>
        <taxon>Alphaproteobacteria</taxon>
        <taxon>Acetobacterales</taxon>
        <taxon>Acetobacteraceae</taxon>
        <taxon>Gluconacetobacter</taxon>
    </lineage>
</organism>
<keyword evidence="3" id="KW-1185">Reference proteome</keyword>
<keyword evidence="1" id="KW-1133">Transmembrane helix</keyword>
<reference evidence="2 3" key="1">
    <citation type="submission" date="2020-04" db="EMBL/GenBank/DDBJ databases">
        <title>Description of novel Gluconacetobacter.</title>
        <authorList>
            <person name="Sombolestani A."/>
        </authorList>
    </citation>
    <scope>NUCLEOTIDE SEQUENCE [LARGE SCALE GENOMIC DNA]</scope>
    <source>
        <strain evidence="2 3">LMG 27802</strain>
    </source>
</reference>
<feature type="transmembrane region" description="Helical" evidence="1">
    <location>
        <begin position="45"/>
        <end position="69"/>
    </location>
</feature>
<sequence>MSSASASPPSSWSGRHGGRVIRLLFGMNGEASGTSGVPGGGLRTAWLTIAGSLLFVDTINVFTVLDDAARLHRRLSAWEPVIWEGSSGIAELTVCGIIYLALRVARPGVTSWRRVLVVHAGASVAYSTTHVALMIGLRRAAYAIRGFQYLGPAEWLYEYRKDLVSYVLIGAIFWLCTRPARAASPAAVVEPPSLSPSSFDIVEGARMTRVPVSAIGAVRAAGELCRISPG</sequence>
<accession>A0A7W4K8S5</accession>
<dbReference type="Proteomes" id="UP000578030">
    <property type="component" value="Unassembled WGS sequence"/>
</dbReference>
<keyword evidence="1" id="KW-0472">Membrane</keyword>
<dbReference type="EMBL" id="JABEQM010000010">
    <property type="protein sequence ID" value="MBB2202426.1"/>
    <property type="molecule type" value="Genomic_DNA"/>
</dbReference>
<dbReference type="RefSeq" id="WP_182959720.1">
    <property type="nucleotide sequence ID" value="NZ_JABEQM010000010.1"/>
</dbReference>